<evidence type="ECO:0000313" key="8">
    <source>
        <dbReference type="Proteomes" id="UP001321506"/>
    </source>
</evidence>
<evidence type="ECO:0000256" key="5">
    <source>
        <dbReference type="ARBA" id="ARBA00023002"/>
    </source>
</evidence>
<keyword evidence="4" id="KW-0274">FAD</keyword>
<dbReference type="AlphaFoldDB" id="A0AAW6T3A0"/>
<dbReference type="InterPro" id="IPR016169">
    <property type="entry name" value="FAD-bd_PCMH_sub2"/>
</dbReference>
<dbReference type="EMBL" id="JASATX010000001">
    <property type="protein sequence ID" value="MDI2098286.1"/>
    <property type="molecule type" value="Genomic_DNA"/>
</dbReference>
<organism evidence="7 8">
    <name type="scientific">Ruicaihuangia caeni</name>
    <dbReference type="NCBI Taxonomy" id="3042517"/>
    <lineage>
        <taxon>Bacteria</taxon>
        <taxon>Bacillati</taxon>
        <taxon>Actinomycetota</taxon>
        <taxon>Actinomycetes</taxon>
        <taxon>Micrococcales</taxon>
        <taxon>Microbacteriaceae</taxon>
        <taxon>Ruicaihuangia</taxon>
    </lineage>
</organism>
<keyword evidence="3" id="KW-0285">Flavoprotein</keyword>
<dbReference type="Gene3D" id="3.30.465.10">
    <property type="match status" value="1"/>
</dbReference>
<dbReference type="PANTHER" id="PTHR42973">
    <property type="entry name" value="BINDING OXIDOREDUCTASE, PUTATIVE (AFU_ORTHOLOGUE AFUA_1G17690)-RELATED"/>
    <property type="match status" value="1"/>
</dbReference>
<keyword evidence="5" id="KW-0560">Oxidoreductase</keyword>
<evidence type="ECO:0000256" key="4">
    <source>
        <dbReference type="ARBA" id="ARBA00022827"/>
    </source>
</evidence>
<feature type="domain" description="FAD-binding PCMH-type" evidence="6">
    <location>
        <begin position="51"/>
        <end position="219"/>
    </location>
</feature>
<dbReference type="Proteomes" id="UP001321506">
    <property type="component" value="Unassembled WGS sequence"/>
</dbReference>
<evidence type="ECO:0000256" key="1">
    <source>
        <dbReference type="ARBA" id="ARBA00001974"/>
    </source>
</evidence>
<evidence type="ECO:0000313" key="7">
    <source>
        <dbReference type="EMBL" id="MDI2098286.1"/>
    </source>
</evidence>
<dbReference type="InterPro" id="IPR016167">
    <property type="entry name" value="FAD-bd_PCMH_sub1"/>
</dbReference>
<accession>A0AAW6T3A0</accession>
<reference evidence="7 8" key="1">
    <citation type="submission" date="2023-04" db="EMBL/GenBank/DDBJ databases">
        <title>Klugiella caeni sp. nov. isolated from the sludge of biochemical tank.</title>
        <authorList>
            <person name="Geng K."/>
        </authorList>
    </citation>
    <scope>NUCLEOTIDE SEQUENCE [LARGE SCALE GENOMIC DNA]</scope>
    <source>
        <strain evidence="7 8">YN-L-19</strain>
    </source>
</reference>
<evidence type="ECO:0000256" key="3">
    <source>
        <dbReference type="ARBA" id="ARBA00022630"/>
    </source>
</evidence>
<evidence type="ECO:0000256" key="2">
    <source>
        <dbReference type="ARBA" id="ARBA00005466"/>
    </source>
</evidence>
<dbReference type="Gene3D" id="3.30.43.10">
    <property type="entry name" value="Uridine Diphospho-n-acetylenolpyruvylglucosamine Reductase, domain 2"/>
    <property type="match status" value="1"/>
</dbReference>
<dbReference type="Gene3D" id="3.40.462.20">
    <property type="match status" value="1"/>
</dbReference>
<gene>
    <name evidence="7" type="ORF">QF206_04810</name>
</gene>
<dbReference type="PANTHER" id="PTHR42973:SF39">
    <property type="entry name" value="FAD-BINDING PCMH-TYPE DOMAIN-CONTAINING PROTEIN"/>
    <property type="match status" value="1"/>
</dbReference>
<evidence type="ECO:0000259" key="6">
    <source>
        <dbReference type="PROSITE" id="PS51387"/>
    </source>
</evidence>
<comment type="similarity">
    <text evidence="2">Belongs to the oxygen-dependent FAD-linked oxidoreductase family.</text>
</comment>
<dbReference type="GO" id="GO:0016491">
    <property type="term" value="F:oxidoreductase activity"/>
    <property type="evidence" value="ECO:0007669"/>
    <property type="project" value="UniProtKB-KW"/>
</dbReference>
<dbReference type="SUPFAM" id="SSF56176">
    <property type="entry name" value="FAD-binding/transporter-associated domain-like"/>
    <property type="match status" value="1"/>
</dbReference>
<dbReference type="InterPro" id="IPR036318">
    <property type="entry name" value="FAD-bd_PCMH-like_sf"/>
</dbReference>
<name>A0AAW6T3A0_9MICO</name>
<dbReference type="InterPro" id="IPR016166">
    <property type="entry name" value="FAD-bd_PCMH"/>
</dbReference>
<keyword evidence="8" id="KW-1185">Reference proteome</keyword>
<comment type="caution">
    <text evidence="7">The sequence shown here is derived from an EMBL/GenBank/DDBJ whole genome shotgun (WGS) entry which is preliminary data.</text>
</comment>
<comment type="cofactor">
    <cofactor evidence="1">
        <name>FAD</name>
        <dbReference type="ChEBI" id="CHEBI:57692"/>
    </cofactor>
</comment>
<protein>
    <submittedName>
        <fullName evidence="7">FAD-binding oxidoreductase</fullName>
    </submittedName>
</protein>
<dbReference type="InterPro" id="IPR050416">
    <property type="entry name" value="FAD-linked_Oxidoreductase"/>
</dbReference>
<dbReference type="PROSITE" id="PS51387">
    <property type="entry name" value="FAD_PCMH"/>
    <property type="match status" value="1"/>
</dbReference>
<dbReference type="InterPro" id="IPR006094">
    <property type="entry name" value="Oxid_FAD_bind_N"/>
</dbReference>
<dbReference type="Pfam" id="PF01565">
    <property type="entry name" value="FAD_binding_4"/>
    <property type="match status" value="1"/>
</dbReference>
<dbReference type="GO" id="GO:0071949">
    <property type="term" value="F:FAD binding"/>
    <property type="evidence" value="ECO:0007669"/>
    <property type="project" value="InterPro"/>
</dbReference>
<proteinExistence type="inferred from homology"/>
<sequence>MNQAVDASDEAGAAMRDINSAAELQRALTYPLVRPDDPDYAAAVSCFNLATKHEPDVVVFPTNGREVVAAVNWARDRALPIAVQATGHGHAETMYGGMLINTSRMQEVQIKPIDRTATVGAGVKWKSVHERSAMHGLFGLSGSTGDVGVVGYTLGGGLPVLGRAYGFAADRVRECELVTVDGGLHTVNAESDPELFELLRGGKGNLGIVTSMTFDLLPIGALMAGGIMYPGADAAEVLSAFSEWTAALPLQASASVALLRVPDMPGVPMPLRKQFVAHLRFACECTTEEADALLAPMRAVSNPIMDTVTSTTMLELDAVHMDPQDPLPFEDAGMLLREFGPEAQAALLQQVGAGTNTPLLMAEVRLMGGALAHSTAVAVRGSTSGHDAITGRDAAFSLMAVGALTPTDAPNVRGALERLLEAMEPYGNGYTMVNFRGRLNGVTSHLHSWSPAVRARLARAKAHYDPGDLMHYGDSALA</sequence>